<evidence type="ECO:0000256" key="1">
    <source>
        <dbReference type="SAM" id="MobiDB-lite"/>
    </source>
</evidence>
<evidence type="ECO:0000259" key="2">
    <source>
        <dbReference type="PROSITE" id="PS51352"/>
    </source>
</evidence>
<dbReference type="KEGG" id="nnu:104610573"/>
<dbReference type="PROSITE" id="PS51352">
    <property type="entry name" value="THIOREDOXIN_2"/>
    <property type="match status" value="1"/>
</dbReference>
<dbReference type="Proteomes" id="UP000189703">
    <property type="component" value="Unplaced"/>
</dbReference>
<dbReference type="InterPro" id="IPR013766">
    <property type="entry name" value="Thioredoxin_domain"/>
</dbReference>
<dbReference type="Gene3D" id="3.40.30.10">
    <property type="entry name" value="Glutaredoxin"/>
    <property type="match status" value="1"/>
</dbReference>
<dbReference type="STRING" id="4432.A0A1U8Q9M7"/>
<proteinExistence type="predicted"/>
<evidence type="ECO:0000313" key="5">
    <source>
        <dbReference type="RefSeq" id="XP_019055499.1"/>
    </source>
</evidence>
<protein>
    <submittedName>
        <fullName evidence="4 5">Uncharacterized protein LOC104610573</fullName>
    </submittedName>
</protein>
<dbReference type="Pfam" id="PF00578">
    <property type="entry name" value="AhpC-TSA"/>
    <property type="match status" value="1"/>
</dbReference>
<evidence type="ECO:0000313" key="3">
    <source>
        <dbReference type="Proteomes" id="UP000189703"/>
    </source>
</evidence>
<feature type="domain" description="Thioredoxin" evidence="2">
    <location>
        <begin position="144"/>
        <end position="240"/>
    </location>
</feature>
<dbReference type="InterPro" id="IPR000866">
    <property type="entry name" value="AhpC/TSA"/>
</dbReference>
<evidence type="ECO:0000313" key="4">
    <source>
        <dbReference type="RefSeq" id="XP_019055498.1"/>
    </source>
</evidence>
<name>A0A1U8Q9M7_NELNU</name>
<keyword evidence="3" id="KW-1185">Reference proteome</keyword>
<dbReference type="eggNOG" id="KOG0854">
    <property type="taxonomic scope" value="Eukaryota"/>
</dbReference>
<dbReference type="SUPFAM" id="SSF52833">
    <property type="entry name" value="Thioredoxin-like"/>
    <property type="match status" value="1"/>
</dbReference>
<dbReference type="OrthoDB" id="2996783at2759"/>
<sequence>MPTADATCSAYLACAAKNQVVSTEQQRLTSRLRPHASLTTGSPASSLSGSPPYASLPSVGSPPPSLSLPCYTQCWLGIGSSALLSYLRPRSASLGMAQSFLWICGVFDGHGKNGHIISKLVRNRLPLLVLDRKNALSVLKMPGLTIGDTVPNLEAETTKGKFKLHDYIGDSWAIILSRLEDFTPVCMTELGKMAAYEEEFSKRRVKLLGLSCDDIQFHNDRIKDIEAYTGLGYCCYDTDC</sequence>
<dbReference type="GeneID" id="104610573"/>
<accession>A0A1U8Q9M7</accession>
<dbReference type="InterPro" id="IPR036249">
    <property type="entry name" value="Thioredoxin-like_sf"/>
</dbReference>
<dbReference type="RefSeq" id="XP_019055498.1">
    <property type="nucleotide sequence ID" value="XM_019199953.1"/>
</dbReference>
<feature type="compositionally biased region" description="Low complexity" evidence="1">
    <location>
        <begin position="36"/>
        <end position="58"/>
    </location>
</feature>
<gene>
    <name evidence="4 5 6" type="primary">LOC104610573</name>
</gene>
<feature type="region of interest" description="Disordered" evidence="1">
    <location>
        <begin position="25"/>
        <end position="58"/>
    </location>
</feature>
<dbReference type="RefSeq" id="XP_019055499.1">
    <property type="nucleotide sequence ID" value="XM_019199954.1"/>
</dbReference>
<evidence type="ECO:0000313" key="6">
    <source>
        <dbReference type="RefSeq" id="XP_019055500.1"/>
    </source>
</evidence>
<dbReference type="RefSeq" id="XP_019055500.1">
    <property type="nucleotide sequence ID" value="XM_019199955.1"/>
</dbReference>
<organism evidence="3 4">
    <name type="scientific">Nelumbo nucifera</name>
    <name type="common">Sacred lotus</name>
    <dbReference type="NCBI Taxonomy" id="4432"/>
    <lineage>
        <taxon>Eukaryota</taxon>
        <taxon>Viridiplantae</taxon>
        <taxon>Streptophyta</taxon>
        <taxon>Embryophyta</taxon>
        <taxon>Tracheophyta</taxon>
        <taxon>Spermatophyta</taxon>
        <taxon>Magnoliopsida</taxon>
        <taxon>Proteales</taxon>
        <taxon>Nelumbonaceae</taxon>
        <taxon>Nelumbo</taxon>
    </lineage>
</organism>
<dbReference type="AlphaFoldDB" id="A0A1U8Q9M7"/>
<dbReference type="GO" id="GO:0016491">
    <property type="term" value="F:oxidoreductase activity"/>
    <property type="evidence" value="ECO:0007669"/>
    <property type="project" value="InterPro"/>
</dbReference>
<reference evidence="4 5" key="1">
    <citation type="submission" date="2025-04" db="UniProtKB">
        <authorList>
            <consortium name="RefSeq"/>
        </authorList>
    </citation>
    <scope>IDENTIFICATION</scope>
</reference>
<dbReference type="GO" id="GO:0016209">
    <property type="term" value="F:antioxidant activity"/>
    <property type="evidence" value="ECO:0007669"/>
    <property type="project" value="InterPro"/>
</dbReference>